<dbReference type="InterPro" id="IPR008250">
    <property type="entry name" value="ATPase_P-typ_transduc_dom_A_sf"/>
</dbReference>
<evidence type="ECO:0000256" key="6">
    <source>
        <dbReference type="ARBA" id="ARBA00022475"/>
    </source>
</evidence>
<dbReference type="Gene3D" id="3.40.1110.10">
    <property type="entry name" value="Calcium-transporting ATPase, cytoplasmic domain N"/>
    <property type="match status" value="1"/>
</dbReference>
<dbReference type="PRINTS" id="PR00119">
    <property type="entry name" value="CATATPASE"/>
</dbReference>
<feature type="transmembrane region" description="Helical" evidence="23">
    <location>
        <begin position="840"/>
        <end position="859"/>
    </location>
</feature>
<dbReference type="NCBIfam" id="TIGR01494">
    <property type="entry name" value="ATPase_P-type"/>
    <property type="match status" value="1"/>
</dbReference>
<evidence type="ECO:0000256" key="4">
    <source>
        <dbReference type="ARBA" id="ARBA00015102"/>
    </source>
</evidence>
<feature type="transmembrane region" description="Helical" evidence="23">
    <location>
        <begin position="348"/>
        <end position="367"/>
    </location>
</feature>
<evidence type="ECO:0000256" key="5">
    <source>
        <dbReference type="ARBA" id="ARBA00022448"/>
    </source>
</evidence>
<dbReference type="NCBIfam" id="TIGR01512">
    <property type="entry name" value="ATPase-IB2_Cd"/>
    <property type="match status" value="1"/>
</dbReference>
<dbReference type="NCBIfam" id="TIGR01525">
    <property type="entry name" value="ATPase-IB_hvy"/>
    <property type="match status" value="1"/>
</dbReference>
<evidence type="ECO:0000256" key="13">
    <source>
        <dbReference type="ARBA" id="ARBA00022840"/>
    </source>
</evidence>
<comment type="similarity">
    <text evidence="2 23">Belongs to the cation transport ATPase (P-type) (TC 3.A.3) family. Type IB subfamily.</text>
</comment>
<organism evidence="25 26">
    <name type="scientific">Vibrio nigripulchritudo</name>
    <dbReference type="NCBI Taxonomy" id="28173"/>
    <lineage>
        <taxon>Bacteria</taxon>
        <taxon>Pseudomonadati</taxon>
        <taxon>Pseudomonadota</taxon>
        <taxon>Gammaproteobacteria</taxon>
        <taxon>Vibrionales</taxon>
        <taxon>Vibrionaceae</taxon>
        <taxon>Vibrio</taxon>
    </lineage>
</organism>
<evidence type="ECO:0000256" key="14">
    <source>
        <dbReference type="ARBA" id="ARBA00022842"/>
    </source>
</evidence>
<evidence type="ECO:0000256" key="2">
    <source>
        <dbReference type="ARBA" id="ARBA00006024"/>
    </source>
</evidence>
<evidence type="ECO:0000256" key="3">
    <source>
        <dbReference type="ARBA" id="ARBA00012517"/>
    </source>
</evidence>
<keyword evidence="10" id="KW-0677">Repeat</keyword>
<feature type="transmembrane region" description="Helical" evidence="23">
    <location>
        <begin position="320"/>
        <end position="342"/>
    </location>
</feature>
<keyword evidence="11 23" id="KW-0547">Nucleotide-binding</keyword>
<keyword evidence="6 23" id="KW-1003">Cell membrane</keyword>
<dbReference type="Pfam" id="PF00403">
    <property type="entry name" value="HMA"/>
    <property type="match status" value="1"/>
</dbReference>
<dbReference type="InterPro" id="IPR059000">
    <property type="entry name" value="ATPase_P-type_domA"/>
</dbReference>
<dbReference type="InterPro" id="IPR044492">
    <property type="entry name" value="P_typ_ATPase_HD_dom"/>
</dbReference>
<dbReference type="EC" id="7.2.2.8" evidence="3"/>
<dbReference type="FunFam" id="2.70.150.10:FF:000020">
    <property type="entry name" value="Copper-exporting P-type ATPase A"/>
    <property type="match status" value="1"/>
</dbReference>
<feature type="transmembrane region" description="Helical" evidence="23">
    <location>
        <begin position="865"/>
        <end position="886"/>
    </location>
</feature>
<evidence type="ECO:0000313" key="26">
    <source>
        <dbReference type="Proteomes" id="UP000016895"/>
    </source>
</evidence>
<comment type="subcellular location">
    <subcellularLocation>
        <location evidence="1">Cell membrane</location>
        <topology evidence="1">Multi-pass membrane protein</topology>
    </subcellularLocation>
</comment>
<dbReference type="Gene3D" id="3.30.70.100">
    <property type="match status" value="3"/>
</dbReference>
<dbReference type="GO" id="GO:0140581">
    <property type="term" value="F:P-type monovalent copper transporter activity"/>
    <property type="evidence" value="ECO:0007669"/>
    <property type="project" value="UniProtKB-EC"/>
</dbReference>
<dbReference type="InterPro" id="IPR006121">
    <property type="entry name" value="HMA_dom"/>
</dbReference>
<evidence type="ECO:0000256" key="18">
    <source>
        <dbReference type="ARBA" id="ARBA00023065"/>
    </source>
</evidence>
<dbReference type="InterPro" id="IPR001757">
    <property type="entry name" value="P_typ_ATPase"/>
</dbReference>
<dbReference type="GO" id="GO:0005524">
    <property type="term" value="F:ATP binding"/>
    <property type="evidence" value="ECO:0007669"/>
    <property type="project" value="UniProtKB-UniRule"/>
</dbReference>
<evidence type="ECO:0000256" key="17">
    <source>
        <dbReference type="ARBA" id="ARBA00023008"/>
    </source>
</evidence>
<dbReference type="NCBIfam" id="TIGR01511">
    <property type="entry name" value="ATPase-IB1_Cu"/>
    <property type="match status" value="1"/>
</dbReference>
<evidence type="ECO:0000256" key="16">
    <source>
        <dbReference type="ARBA" id="ARBA00022989"/>
    </source>
</evidence>
<dbReference type="PROSITE" id="PS01047">
    <property type="entry name" value="HMA_1"/>
    <property type="match status" value="1"/>
</dbReference>
<dbReference type="SUPFAM" id="SSF81653">
    <property type="entry name" value="Calcium ATPase, transduction domain A"/>
    <property type="match status" value="1"/>
</dbReference>
<dbReference type="Proteomes" id="UP000016895">
    <property type="component" value="Chromosome 1"/>
</dbReference>
<dbReference type="PROSITE" id="PS01229">
    <property type="entry name" value="COF_2"/>
    <property type="match status" value="1"/>
</dbReference>
<sequence>MRRLMTSYSLPLHGLNCMGCARKVEKALTDLPDTSVTAIDKHQVKLETNAPLKILFNAIQSLGYQAGHKQELSLSGLSCGKCVKKLQDEFAQHSQIFSFEVTKTDATVYSLLEPEELISIVESAGYQASLPSEEPSEVTEEVIEPALQSVSPVQVSETETIQLTLTGMTCASCVSSVEKSLLKVDSAKKVQVNLAEQSALVFVDDASDKVKAELIHSVDSAGYGAEVVTSEQERRAQQAAQSQAAMSHHKKASFLALSIGAPLMLWGVLGGNMMIRHTQDQWIWGVIGVICLWLLAVPGKHFFVNAWKSLTHKRATMDTLVALGTGAAWLYSMIVVLFPEWLPAQSRHVYFEASAMIIGLISLGHFIEAKAKAKTTQSLEALMDLQPETAIVIDEHGQESEVSLNQVTIGVKLRIHPGAKIPVDGEVIQGESYVDESMLTGEPIPKARSVGEQVSAGTINQDGALIIQATTVGANTMLARIITMVRQAQSSKPQIAKLADSISAVFVPVVVAIAIVSALLWYAVGPAPQASYMLIVATTVLIIACPCALGLATPLSVTVGVGKAAELGVLIKDADVIQQASKVDMVVFDKTGTLTEGKPSVSHVQYFGEWSESNLLSLVYAAESSSEHPLAKALCAFSDTAKNTSLLVEQFENHRGKGLAATINGQQIHIGNAKFVDGEKVFNSESKPQGEFTEVYVTVDNTPAAVFYISDSVKPEAKEAITLLHDMGIKVAMLSGDNQKVARSVANELGIDEVIADVLPDQKASHIEQLQQQGYTVAMVGDGINDAPALALANVSMAMGGGSDLAIESAQMTLLNTSPVTVAKAIELSKATVKNMKQNLFGAFIYNTLGIPVAAGVLYPAFGFLLSPVVAGAAMALSSITVVSNANRLRLFKIK</sequence>
<evidence type="ECO:0000256" key="10">
    <source>
        <dbReference type="ARBA" id="ARBA00022737"/>
    </source>
</evidence>
<evidence type="ECO:0000256" key="9">
    <source>
        <dbReference type="ARBA" id="ARBA00022723"/>
    </source>
</evidence>
<dbReference type="InterPro" id="IPR036163">
    <property type="entry name" value="HMA_dom_sf"/>
</dbReference>
<feature type="transmembrane region" description="Helical" evidence="23">
    <location>
        <begin position="254"/>
        <end position="275"/>
    </location>
</feature>
<feature type="transmembrane region" description="Helical" evidence="23">
    <location>
        <begin position="530"/>
        <end position="553"/>
    </location>
</feature>
<dbReference type="InterPro" id="IPR023299">
    <property type="entry name" value="ATPase_P-typ_cyto_dom_N"/>
</dbReference>
<keyword evidence="7" id="KW-0597">Phosphoprotein</keyword>
<dbReference type="PATRIC" id="fig|1260221.3.peg.2528"/>
<dbReference type="InterPro" id="IPR018303">
    <property type="entry name" value="ATPase_P-typ_P_site"/>
</dbReference>
<reference evidence="25 26" key="1">
    <citation type="journal article" date="2013" name="ISME J.">
        <title>Comparative genomics of pathogenic lineages of Vibrio nigripulchritudo identifies virulence-associated traits.</title>
        <authorList>
            <person name="Goudenege D."/>
            <person name="Labreuche Y."/>
            <person name="Krin E."/>
            <person name="Ansquer D."/>
            <person name="Mangenot S."/>
            <person name="Calteau A."/>
            <person name="Medigue C."/>
            <person name="Mazel D."/>
            <person name="Polz M.F."/>
            <person name="Le Roux F."/>
        </authorList>
    </citation>
    <scope>NUCLEOTIDE SEQUENCE [LARGE SCALE GENOMIC DNA]</scope>
    <source>
        <strain evidence="26">SnF1</strain>
    </source>
</reference>
<dbReference type="PANTHER" id="PTHR43520:SF6">
    <property type="entry name" value="COPPER-EXPORTING P-TYPE ATPASE"/>
    <property type="match status" value="1"/>
</dbReference>
<dbReference type="SUPFAM" id="SSF56784">
    <property type="entry name" value="HAD-like"/>
    <property type="match status" value="1"/>
</dbReference>
<dbReference type="InterPro" id="IPR023298">
    <property type="entry name" value="ATPase_P-typ_TM_dom_sf"/>
</dbReference>
<dbReference type="GO" id="GO:0055070">
    <property type="term" value="P:copper ion homeostasis"/>
    <property type="evidence" value="ECO:0007669"/>
    <property type="project" value="TreeGrafter"/>
</dbReference>
<keyword evidence="26" id="KW-1185">Reference proteome</keyword>
<dbReference type="SUPFAM" id="SSF81665">
    <property type="entry name" value="Calcium ATPase, transmembrane domain M"/>
    <property type="match status" value="1"/>
</dbReference>
<keyword evidence="13 23" id="KW-0067">ATP-binding</keyword>
<evidence type="ECO:0000256" key="8">
    <source>
        <dbReference type="ARBA" id="ARBA00022692"/>
    </source>
</evidence>
<evidence type="ECO:0000256" key="22">
    <source>
        <dbReference type="ARBA" id="ARBA00049289"/>
    </source>
</evidence>
<dbReference type="InterPro" id="IPR036412">
    <property type="entry name" value="HAD-like_sf"/>
</dbReference>
<keyword evidence="14" id="KW-0460">Magnesium</keyword>
<dbReference type="SFLD" id="SFLDS00003">
    <property type="entry name" value="Haloacid_Dehalogenase"/>
    <property type="match status" value="1"/>
</dbReference>
<evidence type="ECO:0000256" key="19">
    <source>
        <dbReference type="ARBA" id="ARBA00023136"/>
    </source>
</evidence>
<dbReference type="AlphaFoldDB" id="U4K0F2"/>
<dbReference type="InterPro" id="IPR023214">
    <property type="entry name" value="HAD_sf"/>
</dbReference>
<evidence type="ECO:0000256" key="23">
    <source>
        <dbReference type="RuleBase" id="RU362081"/>
    </source>
</evidence>
<protein>
    <recommendedName>
        <fullName evidence="4">Copper-exporting P-type ATPase</fullName>
        <ecNumber evidence="3">7.2.2.8</ecNumber>
    </recommendedName>
    <alternativeName>
        <fullName evidence="20">Copper-exporting P-type ATPase A</fullName>
    </alternativeName>
    <alternativeName>
        <fullName evidence="21">Cu(+)-exporting ATPase</fullName>
    </alternativeName>
</protein>
<dbReference type="GO" id="GO:0043682">
    <property type="term" value="F:P-type divalent copper transporter activity"/>
    <property type="evidence" value="ECO:0007669"/>
    <property type="project" value="TreeGrafter"/>
</dbReference>
<evidence type="ECO:0000259" key="24">
    <source>
        <dbReference type="PROSITE" id="PS50846"/>
    </source>
</evidence>
<dbReference type="STRING" id="28173.VIBNI_A2657"/>
<keyword evidence="5" id="KW-0813">Transport</keyword>
<accession>U4K0F2</accession>
<dbReference type="PROSITE" id="PS00154">
    <property type="entry name" value="ATPASE_E1_E2"/>
    <property type="match status" value="1"/>
</dbReference>
<keyword evidence="9 23" id="KW-0479">Metal-binding</keyword>
<dbReference type="InterPro" id="IPR027256">
    <property type="entry name" value="P-typ_ATPase_IB"/>
</dbReference>
<feature type="transmembrane region" description="Helical" evidence="23">
    <location>
        <begin position="281"/>
        <end position="299"/>
    </location>
</feature>
<name>U4K0F2_9VIBR</name>
<dbReference type="FunFam" id="3.40.50.1000:FF:000144">
    <property type="entry name" value="copper-transporting ATPase 1 isoform X2"/>
    <property type="match status" value="1"/>
</dbReference>
<keyword evidence="12" id="KW-0187">Copper transport</keyword>
<dbReference type="Gene3D" id="3.40.50.1000">
    <property type="entry name" value="HAD superfamily/HAD-like"/>
    <property type="match status" value="1"/>
</dbReference>
<evidence type="ECO:0000256" key="7">
    <source>
        <dbReference type="ARBA" id="ARBA00022553"/>
    </source>
</evidence>
<keyword evidence="8 23" id="KW-0812">Transmembrane</keyword>
<dbReference type="KEGG" id="vni:VIBNI_A2657"/>
<feature type="domain" description="HMA" evidence="24">
    <location>
        <begin position="159"/>
        <end position="226"/>
    </location>
</feature>
<feature type="transmembrane region" description="Helical" evidence="23">
    <location>
        <begin position="502"/>
        <end position="524"/>
    </location>
</feature>
<dbReference type="PROSITE" id="PS50846">
    <property type="entry name" value="HMA_2"/>
    <property type="match status" value="1"/>
</dbReference>
<dbReference type="EMBL" id="FO203526">
    <property type="protein sequence ID" value="CCO58710.1"/>
    <property type="molecule type" value="Genomic_DNA"/>
</dbReference>
<dbReference type="SUPFAM" id="SSF55008">
    <property type="entry name" value="HMA, heavy metal-associated domain"/>
    <property type="match status" value="3"/>
</dbReference>
<keyword evidence="18" id="KW-0406">Ion transport</keyword>
<keyword evidence="19 23" id="KW-0472">Membrane</keyword>
<dbReference type="GO" id="GO:0005507">
    <property type="term" value="F:copper ion binding"/>
    <property type="evidence" value="ECO:0007669"/>
    <property type="project" value="TreeGrafter"/>
</dbReference>
<dbReference type="CDD" id="cd00371">
    <property type="entry name" value="HMA"/>
    <property type="match status" value="3"/>
</dbReference>
<dbReference type="FunFam" id="3.30.70.100:FF:000001">
    <property type="entry name" value="ATPase copper transporting beta"/>
    <property type="match status" value="1"/>
</dbReference>
<dbReference type="PRINTS" id="PR00942">
    <property type="entry name" value="CUATPASEI"/>
</dbReference>
<evidence type="ECO:0000256" key="20">
    <source>
        <dbReference type="ARBA" id="ARBA00029719"/>
    </source>
</evidence>
<dbReference type="GO" id="GO:0060003">
    <property type="term" value="P:copper ion export"/>
    <property type="evidence" value="ECO:0007669"/>
    <property type="project" value="UniProtKB-ARBA"/>
</dbReference>
<evidence type="ECO:0000256" key="1">
    <source>
        <dbReference type="ARBA" id="ARBA00004651"/>
    </source>
</evidence>
<dbReference type="CDD" id="cd02094">
    <property type="entry name" value="P-type_ATPase_Cu-like"/>
    <property type="match status" value="1"/>
</dbReference>
<dbReference type="SFLD" id="SFLDF00027">
    <property type="entry name" value="p-type_atpase"/>
    <property type="match status" value="1"/>
</dbReference>
<evidence type="ECO:0000256" key="21">
    <source>
        <dbReference type="ARBA" id="ARBA00033239"/>
    </source>
</evidence>
<dbReference type="Pfam" id="PF00122">
    <property type="entry name" value="E1-E2_ATPase"/>
    <property type="match status" value="1"/>
</dbReference>
<dbReference type="PRINTS" id="PR00943">
    <property type="entry name" value="CUATPASE"/>
</dbReference>
<dbReference type="InterPro" id="IPR017969">
    <property type="entry name" value="Heavy-metal-associated_CS"/>
</dbReference>
<gene>
    <name evidence="25" type="primary">copA</name>
    <name evidence="25" type="ORF">VIBNI_A2657</name>
</gene>
<evidence type="ECO:0000256" key="15">
    <source>
        <dbReference type="ARBA" id="ARBA00022967"/>
    </source>
</evidence>
<dbReference type="PANTHER" id="PTHR43520">
    <property type="entry name" value="ATP7, ISOFORM B"/>
    <property type="match status" value="1"/>
</dbReference>
<dbReference type="eggNOG" id="COG2217">
    <property type="taxonomic scope" value="Bacteria"/>
</dbReference>
<evidence type="ECO:0000313" key="25">
    <source>
        <dbReference type="EMBL" id="CCO58710.1"/>
    </source>
</evidence>
<dbReference type="Gene3D" id="2.70.150.10">
    <property type="entry name" value="Calcium-transporting ATPase, cytoplasmic transduction domain A"/>
    <property type="match status" value="1"/>
</dbReference>
<dbReference type="SFLD" id="SFLDG00002">
    <property type="entry name" value="C1.7:_P-type_atpase_like"/>
    <property type="match status" value="1"/>
</dbReference>
<dbReference type="GO" id="GO:0005886">
    <property type="term" value="C:plasma membrane"/>
    <property type="evidence" value="ECO:0007669"/>
    <property type="project" value="UniProtKB-SubCell"/>
</dbReference>
<proteinExistence type="inferred from homology"/>
<keyword evidence="17" id="KW-0186">Copper</keyword>
<dbReference type="GO" id="GO:0016887">
    <property type="term" value="F:ATP hydrolysis activity"/>
    <property type="evidence" value="ECO:0007669"/>
    <property type="project" value="InterPro"/>
</dbReference>
<keyword evidence="16 23" id="KW-1133">Transmembrane helix</keyword>
<comment type="catalytic activity">
    <reaction evidence="22">
        <text>Cu(+)(in) + ATP + H2O = Cu(+)(out) + ADP + phosphate + H(+)</text>
        <dbReference type="Rhea" id="RHEA:25792"/>
        <dbReference type="ChEBI" id="CHEBI:15377"/>
        <dbReference type="ChEBI" id="CHEBI:15378"/>
        <dbReference type="ChEBI" id="CHEBI:30616"/>
        <dbReference type="ChEBI" id="CHEBI:43474"/>
        <dbReference type="ChEBI" id="CHEBI:49552"/>
        <dbReference type="ChEBI" id="CHEBI:456216"/>
        <dbReference type="EC" id="7.2.2.8"/>
    </reaction>
</comment>
<dbReference type="Pfam" id="PF00702">
    <property type="entry name" value="Hydrolase"/>
    <property type="match status" value="1"/>
</dbReference>
<evidence type="ECO:0000256" key="12">
    <source>
        <dbReference type="ARBA" id="ARBA00022796"/>
    </source>
</evidence>
<keyword evidence="15" id="KW-1278">Translocase</keyword>
<evidence type="ECO:0000256" key="11">
    <source>
        <dbReference type="ARBA" id="ARBA00022741"/>
    </source>
</evidence>